<accession>A0A1H3X2B2</accession>
<sequence length="126" mass="14255">MNQQDKEAVENIRRARENSNAAIREHNVAGVAKYWLDEMIVISGEGGQYVGKNALIAVFTEMFAEKDPLVFERVPSEIKIAESGILAWETGSWAYENAQARGNYSAMWRKVNGNWLTRSELFVSLD</sequence>
<gene>
    <name evidence="2" type="ORF">SAMN05443550_101479</name>
</gene>
<name>A0A1H3X2B2_9SPHI</name>
<dbReference type="EMBL" id="FNRA01000001">
    <property type="protein sequence ID" value="SDZ93537.1"/>
    <property type="molecule type" value="Genomic_DNA"/>
</dbReference>
<evidence type="ECO:0000259" key="1">
    <source>
        <dbReference type="Pfam" id="PF14534"/>
    </source>
</evidence>
<protein>
    <submittedName>
        <fullName evidence="2">Ketosteroid isomerase homolog</fullName>
    </submittedName>
</protein>
<dbReference type="OrthoDB" id="7375768at2"/>
<dbReference type="SUPFAM" id="SSF54427">
    <property type="entry name" value="NTF2-like"/>
    <property type="match status" value="1"/>
</dbReference>
<dbReference type="Gene3D" id="3.10.450.50">
    <property type="match status" value="1"/>
</dbReference>
<organism evidence="2 3">
    <name type="scientific">Pedobacter hartonius</name>
    <dbReference type="NCBI Taxonomy" id="425514"/>
    <lineage>
        <taxon>Bacteria</taxon>
        <taxon>Pseudomonadati</taxon>
        <taxon>Bacteroidota</taxon>
        <taxon>Sphingobacteriia</taxon>
        <taxon>Sphingobacteriales</taxon>
        <taxon>Sphingobacteriaceae</taxon>
        <taxon>Pedobacter</taxon>
    </lineage>
</organism>
<proteinExistence type="predicted"/>
<evidence type="ECO:0000313" key="3">
    <source>
        <dbReference type="Proteomes" id="UP000198850"/>
    </source>
</evidence>
<reference evidence="2 3" key="1">
    <citation type="submission" date="2016-10" db="EMBL/GenBank/DDBJ databases">
        <authorList>
            <person name="de Groot N.N."/>
        </authorList>
    </citation>
    <scope>NUCLEOTIDE SEQUENCE [LARGE SCALE GENOMIC DNA]</scope>
    <source>
        <strain evidence="2 3">DSM 19033</strain>
    </source>
</reference>
<dbReference type="Pfam" id="PF14534">
    <property type="entry name" value="DUF4440"/>
    <property type="match status" value="1"/>
</dbReference>
<evidence type="ECO:0000313" key="2">
    <source>
        <dbReference type="EMBL" id="SDZ93537.1"/>
    </source>
</evidence>
<dbReference type="InterPro" id="IPR032710">
    <property type="entry name" value="NTF2-like_dom_sf"/>
</dbReference>
<dbReference type="AlphaFoldDB" id="A0A1H3X2B2"/>
<dbReference type="GO" id="GO:0016853">
    <property type="term" value="F:isomerase activity"/>
    <property type="evidence" value="ECO:0007669"/>
    <property type="project" value="UniProtKB-KW"/>
</dbReference>
<dbReference type="STRING" id="425514.SAMN05443550_101479"/>
<keyword evidence="3" id="KW-1185">Reference proteome</keyword>
<dbReference type="RefSeq" id="WP_090554762.1">
    <property type="nucleotide sequence ID" value="NZ_FNRA01000001.1"/>
</dbReference>
<feature type="domain" description="DUF4440" evidence="1">
    <location>
        <begin position="12"/>
        <end position="116"/>
    </location>
</feature>
<dbReference type="Proteomes" id="UP000198850">
    <property type="component" value="Unassembled WGS sequence"/>
</dbReference>
<keyword evidence="2" id="KW-0413">Isomerase</keyword>
<dbReference type="InterPro" id="IPR027843">
    <property type="entry name" value="DUF4440"/>
</dbReference>